<dbReference type="SUPFAM" id="SSF51430">
    <property type="entry name" value="NAD(P)-linked oxidoreductase"/>
    <property type="match status" value="1"/>
</dbReference>
<comment type="caution">
    <text evidence="5">The sequence shown here is derived from an EMBL/GenBank/DDBJ whole genome shotgun (WGS) entry which is preliminary data.</text>
</comment>
<proteinExistence type="inferred from homology"/>
<dbReference type="PANTHER" id="PTHR43364:SF9">
    <property type="entry name" value="OXIDOREDUCTASE"/>
    <property type="match status" value="1"/>
</dbReference>
<dbReference type="GO" id="GO:0016491">
    <property type="term" value="F:oxidoreductase activity"/>
    <property type="evidence" value="ECO:0007669"/>
    <property type="project" value="UniProtKB-KW"/>
</dbReference>
<organism evidence="5 6">
    <name type="scientific">Thyridium curvatum</name>
    <dbReference type="NCBI Taxonomy" id="1093900"/>
    <lineage>
        <taxon>Eukaryota</taxon>
        <taxon>Fungi</taxon>
        <taxon>Dikarya</taxon>
        <taxon>Ascomycota</taxon>
        <taxon>Pezizomycotina</taxon>
        <taxon>Sordariomycetes</taxon>
        <taxon>Sordariomycetidae</taxon>
        <taxon>Thyridiales</taxon>
        <taxon>Thyridiaceae</taxon>
        <taxon>Thyridium</taxon>
    </lineage>
</organism>
<dbReference type="InterPro" id="IPR050523">
    <property type="entry name" value="AKR_Detox_Biosynth"/>
</dbReference>
<dbReference type="STRING" id="1093900.A0A507B5N9"/>
<keyword evidence="3" id="KW-0560">Oxidoreductase</keyword>
<dbReference type="Pfam" id="PF00248">
    <property type="entry name" value="Aldo_ket_red"/>
    <property type="match status" value="1"/>
</dbReference>
<protein>
    <recommendedName>
        <fullName evidence="4">NADP-dependent oxidoreductase domain-containing protein</fullName>
    </recommendedName>
</protein>
<feature type="domain" description="NADP-dependent oxidoreductase" evidence="4">
    <location>
        <begin position="36"/>
        <end position="347"/>
    </location>
</feature>
<dbReference type="AlphaFoldDB" id="A0A507B5N9"/>
<evidence type="ECO:0000259" key="4">
    <source>
        <dbReference type="Pfam" id="PF00248"/>
    </source>
</evidence>
<evidence type="ECO:0000313" key="6">
    <source>
        <dbReference type="Proteomes" id="UP000319257"/>
    </source>
</evidence>
<dbReference type="FunFam" id="3.20.20.100:FF:000004">
    <property type="entry name" value="Oxidoreductase, aldo/keto reductase"/>
    <property type="match status" value="1"/>
</dbReference>
<reference evidence="5 6" key="1">
    <citation type="submission" date="2019-06" db="EMBL/GenBank/DDBJ databases">
        <title>Draft genome sequence of the filamentous fungus Phialemoniopsis curvata isolated from diesel fuel.</title>
        <authorList>
            <person name="Varaljay V.A."/>
            <person name="Lyon W.J."/>
            <person name="Crouch A.L."/>
            <person name="Drake C.E."/>
            <person name="Hollomon J.M."/>
            <person name="Nadeau L.J."/>
            <person name="Nunn H.S."/>
            <person name="Stevenson B.S."/>
            <person name="Bojanowski C.L."/>
            <person name="Crookes-Goodson W.J."/>
        </authorList>
    </citation>
    <scope>NUCLEOTIDE SEQUENCE [LARGE SCALE GENOMIC DNA]</scope>
    <source>
        <strain evidence="5 6">D216</strain>
    </source>
</reference>
<dbReference type="GO" id="GO:0005829">
    <property type="term" value="C:cytosol"/>
    <property type="evidence" value="ECO:0007669"/>
    <property type="project" value="UniProtKB-ARBA"/>
</dbReference>
<dbReference type="OrthoDB" id="1720422at2759"/>
<dbReference type="Gene3D" id="3.20.20.100">
    <property type="entry name" value="NADP-dependent oxidoreductase domain"/>
    <property type="match status" value="1"/>
</dbReference>
<sequence>MSTPPIPPALQKSIDSSEVEYVNLGTSGLRVSVPILGAMGLGTPEWQPWVLAEEESIAVLKAAWDRGITTWDTADMYSNGISEEVIGKAIRRHNIPRHKLVLLTKCYVTIGEEPAVNGTMWREQMRATKDYSNNGGLSRASIMHAVDASLARLGTTYIDLYQVHRFDYGTPVEETMEALNDLVRAGKVRYIGASSMWATQFARMQAAAERRGWARFVSMQNVYNLLYREEEREMIRYCRDTGVGVIPWGPMSGGLLARPLGGGGGGSTRAKTGRAYVKDLSEADAEIVRRVEKVAKDKGWAMSHVALAWTRAKGTIPIVGFNSVERIQDAVAMKGKALTEEEVKFLEEPYVPKQVVGHF</sequence>
<dbReference type="InterPro" id="IPR036812">
    <property type="entry name" value="NAD(P)_OxRdtase_dom_sf"/>
</dbReference>
<dbReference type="EMBL" id="SKBQ01000041">
    <property type="protein sequence ID" value="TPX12351.1"/>
    <property type="molecule type" value="Genomic_DNA"/>
</dbReference>
<dbReference type="GeneID" id="41974445"/>
<evidence type="ECO:0000313" key="5">
    <source>
        <dbReference type="EMBL" id="TPX12351.1"/>
    </source>
</evidence>
<evidence type="ECO:0000256" key="2">
    <source>
        <dbReference type="ARBA" id="ARBA00022857"/>
    </source>
</evidence>
<dbReference type="InParanoid" id="A0A507B5N9"/>
<accession>A0A507B5N9</accession>
<comment type="similarity">
    <text evidence="1">Belongs to the aldo/keto reductase family.</text>
</comment>
<evidence type="ECO:0000256" key="1">
    <source>
        <dbReference type="ARBA" id="ARBA00007905"/>
    </source>
</evidence>
<dbReference type="RefSeq" id="XP_030994062.1">
    <property type="nucleotide sequence ID" value="XM_031141694.1"/>
</dbReference>
<dbReference type="Proteomes" id="UP000319257">
    <property type="component" value="Unassembled WGS sequence"/>
</dbReference>
<name>A0A507B5N9_9PEZI</name>
<evidence type="ECO:0000256" key="3">
    <source>
        <dbReference type="ARBA" id="ARBA00023002"/>
    </source>
</evidence>
<dbReference type="PANTHER" id="PTHR43364">
    <property type="entry name" value="NADH-SPECIFIC METHYLGLYOXAL REDUCTASE-RELATED"/>
    <property type="match status" value="1"/>
</dbReference>
<dbReference type="InterPro" id="IPR023210">
    <property type="entry name" value="NADP_OxRdtase_dom"/>
</dbReference>
<dbReference type="CDD" id="cd19079">
    <property type="entry name" value="AKR_EcYajO-like"/>
    <property type="match status" value="1"/>
</dbReference>
<keyword evidence="2" id="KW-0521">NADP</keyword>
<keyword evidence="6" id="KW-1185">Reference proteome</keyword>
<gene>
    <name evidence="5" type="ORF">E0L32_006998</name>
</gene>